<keyword evidence="1" id="KW-1133">Transmembrane helix</keyword>
<dbReference type="InterPro" id="IPR031982">
    <property type="entry name" value="PilE-like"/>
</dbReference>
<dbReference type="SUPFAM" id="SSF54523">
    <property type="entry name" value="Pili subunits"/>
    <property type="match status" value="1"/>
</dbReference>
<dbReference type="STRING" id="62101.AB835_01010"/>
<dbReference type="Pfam" id="PF07963">
    <property type="entry name" value="N_methyl"/>
    <property type="match status" value="1"/>
</dbReference>
<evidence type="ECO:0000313" key="2">
    <source>
        <dbReference type="EMBL" id="ODS24874.1"/>
    </source>
</evidence>
<proteinExistence type="predicted"/>
<comment type="caution">
    <text evidence="2">The sequence shown here is derived from an EMBL/GenBank/DDBJ whole genome shotgun (WGS) entry which is preliminary data.</text>
</comment>
<accession>A0A1D2QTJ5</accession>
<dbReference type="GO" id="GO:0043683">
    <property type="term" value="P:type IV pilus assembly"/>
    <property type="evidence" value="ECO:0007669"/>
    <property type="project" value="InterPro"/>
</dbReference>
<dbReference type="Pfam" id="PF16732">
    <property type="entry name" value="ComP_DUS"/>
    <property type="match status" value="1"/>
</dbReference>
<dbReference type="InterPro" id="IPR045584">
    <property type="entry name" value="Pilin-like"/>
</dbReference>
<dbReference type="Gene3D" id="3.30.700.10">
    <property type="entry name" value="Glycoprotein, Type 4 Pilin"/>
    <property type="match status" value="1"/>
</dbReference>
<dbReference type="InterPro" id="IPR012902">
    <property type="entry name" value="N_methyl_site"/>
</dbReference>
<feature type="transmembrane region" description="Helical" evidence="1">
    <location>
        <begin position="12"/>
        <end position="35"/>
    </location>
</feature>
<dbReference type="Proteomes" id="UP000242502">
    <property type="component" value="Unassembled WGS sequence"/>
</dbReference>
<keyword evidence="1" id="KW-0472">Membrane</keyword>
<dbReference type="PANTHER" id="PTHR30093">
    <property type="entry name" value="GENERAL SECRETION PATHWAY PROTEIN G"/>
    <property type="match status" value="1"/>
</dbReference>
<evidence type="ECO:0000313" key="3">
    <source>
        <dbReference type="Proteomes" id="UP000242502"/>
    </source>
</evidence>
<dbReference type="PANTHER" id="PTHR30093:SF47">
    <property type="entry name" value="TYPE IV PILUS NON-CORE MINOR PILIN PILE"/>
    <property type="match status" value="1"/>
</dbReference>
<sequence length="73" mass="8063">MNKCLAGTQRAFTLIELMIAVAIIGILAAIAYPSYLSQVANSRRAEGASELLIVASEQERFYTAQYRYMASEN</sequence>
<protein>
    <recommendedName>
        <fullName evidence="4">Pilus assembly protein PilE</fullName>
    </recommendedName>
</protein>
<evidence type="ECO:0008006" key="4">
    <source>
        <dbReference type="Google" id="ProtNLM"/>
    </source>
</evidence>
<gene>
    <name evidence="2" type="ORF">AB835_01010</name>
</gene>
<reference evidence="2 3" key="1">
    <citation type="journal article" date="2016" name="Appl. Environ. Microbiol.">
        <title>Lack of Overt Genome Reduction in the Bryostatin-Producing Bryozoan Symbiont "Candidatus Endobugula sertula".</title>
        <authorList>
            <person name="Miller I.J."/>
            <person name="Vanee N."/>
            <person name="Fong S.S."/>
            <person name="Lim-Fong G.E."/>
            <person name="Kwan J.C."/>
        </authorList>
    </citation>
    <scope>NUCLEOTIDE SEQUENCE [LARGE SCALE GENOMIC DNA]</scope>
    <source>
        <strain evidence="2">AB1-4</strain>
    </source>
</reference>
<keyword evidence="1" id="KW-0812">Transmembrane</keyword>
<dbReference type="AlphaFoldDB" id="A0A1D2QTJ5"/>
<dbReference type="NCBIfam" id="TIGR02532">
    <property type="entry name" value="IV_pilin_GFxxxE"/>
    <property type="match status" value="1"/>
</dbReference>
<organism evidence="2 3">
    <name type="scientific">Candidatus Endobugula sertula</name>
    <name type="common">Bugula neritina bacterial symbiont</name>
    <dbReference type="NCBI Taxonomy" id="62101"/>
    <lineage>
        <taxon>Bacteria</taxon>
        <taxon>Pseudomonadati</taxon>
        <taxon>Pseudomonadota</taxon>
        <taxon>Gammaproteobacteria</taxon>
        <taxon>Cellvibrionales</taxon>
        <taxon>Cellvibrionaceae</taxon>
        <taxon>Candidatus Endobugula</taxon>
    </lineage>
</organism>
<evidence type="ECO:0000256" key="1">
    <source>
        <dbReference type="SAM" id="Phobius"/>
    </source>
</evidence>
<name>A0A1D2QTJ5_9GAMM</name>
<dbReference type="EMBL" id="MDLC01000003">
    <property type="protein sequence ID" value="ODS24874.1"/>
    <property type="molecule type" value="Genomic_DNA"/>
</dbReference>